<dbReference type="OrthoDB" id="9800322at2"/>
<dbReference type="Proteomes" id="UP000322214">
    <property type="component" value="Chromosome"/>
</dbReference>
<dbReference type="InterPro" id="IPR004360">
    <property type="entry name" value="Glyas_Fos-R_dOase_dom"/>
</dbReference>
<keyword evidence="3" id="KW-1185">Reference proteome</keyword>
<protein>
    <submittedName>
        <fullName evidence="2">Fosfomycin resistance protein FosB</fullName>
    </submittedName>
</protein>
<organism evidence="2 3">
    <name type="scientific">Mariniblastus fucicola</name>
    <dbReference type="NCBI Taxonomy" id="980251"/>
    <lineage>
        <taxon>Bacteria</taxon>
        <taxon>Pseudomonadati</taxon>
        <taxon>Planctomycetota</taxon>
        <taxon>Planctomycetia</taxon>
        <taxon>Pirellulales</taxon>
        <taxon>Pirellulaceae</taxon>
        <taxon>Mariniblastus</taxon>
    </lineage>
</organism>
<dbReference type="RefSeq" id="WP_075085488.1">
    <property type="nucleotide sequence ID" value="NZ_CP042912.1"/>
</dbReference>
<dbReference type="EMBL" id="CP042912">
    <property type="protein sequence ID" value="QEG21810.1"/>
    <property type="molecule type" value="Genomic_DNA"/>
</dbReference>
<dbReference type="Pfam" id="PF00903">
    <property type="entry name" value="Glyoxalase"/>
    <property type="match status" value="1"/>
</dbReference>
<dbReference type="AlphaFoldDB" id="A0A5B9PA52"/>
<dbReference type="Gene3D" id="3.10.180.10">
    <property type="entry name" value="2,3-Dihydroxybiphenyl 1,2-Dioxygenase, domain 1"/>
    <property type="match status" value="1"/>
</dbReference>
<evidence type="ECO:0000313" key="2">
    <source>
        <dbReference type="EMBL" id="QEG21810.1"/>
    </source>
</evidence>
<dbReference type="PANTHER" id="PTHR46142">
    <property type="match status" value="1"/>
</dbReference>
<reference evidence="2 3" key="1">
    <citation type="submission" date="2019-08" db="EMBL/GenBank/DDBJ databases">
        <title>Deep-cultivation of Planctomycetes and their phenomic and genomic characterization uncovers novel biology.</title>
        <authorList>
            <person name="Wiegand S."/>
            <person name="Jogler M."/>
            <person name="Boedeker C."/>
            <person name="Pinto D."/>
            <person name="Vollmers J."/>
            <person name="Rivas-Marin E."/>
            <person name="Kohn T."/>
            <person name="Peeters S.H."/>
            <person name="Heuer A."/>
            <person name="Rast P."/>
            <person name="Oberbeckmann S."/>
            <person name="Bunk B."/>
            <person name="Jeske O."/>
            <person name="Meyerdierks A."/>
            <person name="Storesund J.E."/>
            <person name="Kallscheuer N."/>
            <person name="Luecker S."/>
            <person name="Lage O.M."/>
            <person name="Pohl T."/>
            <person name="Merkel B.J."/>
            <person name="Hornburger P."/>
            <person name="Mueller R.-W."/>
            <person name="Bruemmer F."/>
            <person name="Labrenz M."/>
            <person name="Spormann A.M."/>
            <person name="Op den Camp H."/>
            <person name="Overmann J."/>
            <person name="Amann R."/>
            <person name="Jetten M.S.M."/>
            <person name="Mascher T."/>
            <person name="Medema M.H."/>
            <person name="Devos D.P."/>
            <person name="Kaster A.-K."/>
            <person name="Ovreas L."/>
            <person name="Rohde M."/>
            <person name="Galperin M.Y."/>
            <person name="Jogler C."/>
        </authorList>
    </citation>
    <scope>NUCLEOTIDE SEQUENCE [LARGE SCALE GENOMIC DNA]</scope>
    <source>
        <strain evidence="2 3">FC18</strain>
    </source>
</reference>
<dbReference type="InterPro" id="IPR029068">
    <property type="entry name" value="Glyas_Bleomycin-R_OHBP_Dase"/>
</dbReference>
<feature type="domain" description="VOC" evidence="1">
    <location>
        <begin position="5"/>
        <end position="118"/>
    </location>
</feature>
<dbReference type="InterPro" id="IPR037523">
    <property type="entry name" value="VOC_core"/>
</dbReference>
<name>A0A5B9PA52_9BACT</name>
<evidence type="ECO:0000313" key="3">
    <source>
        <dbReference type="Proteomes" id="UP000322214"/>
    </source>
</evidence>
<proteinExistence type="predicted"/>
<accession>A0A5B9PA52</accession>
<dbReference type="KEGG" id="mff:MFFC18_16690"/>
<dbReference type="STRING" id="980251.GCA_001642875_03270"/>
<gene>
    <name evidence="2" type="ORF">MFFC18_16690</name>
</gene>
<dbReference type="SUPFAM" id="SSF54593">
    <property type="entry name" value="Glyoxalase/Bleomycin resistance protein/Dihydroxybiphenyl dioxygenase"/>
    <property type="match status" value="1"/>
</dbReference>
<dbReference type="PROSITE" id="PS51819">
    <property type="entry name" value="VOC"/>
    <property type="match status" value="1"/>
</dbReference>
<sequence>MNILQLDHVALHVSDLAVSDKFYGDVLQLPAIPRPDFDFPGAWYSIGSHELHLIGNRDKEVHSHHRGTHFAVRVSDCDVVEERLTSCGIDFIPKTRPDGARQVFVQDPDGHFVEFTQPPA</sequence>
<dbReference type="PANTHER" id="PTHR46142:SF3">
    <property type="entry name" value="F18B13.24 PROTEIN"/>
    <property type="match status" value="1"/>
</dbReference>
<evidence type="ECO:0000259" key="1">
    <source>
        <dbReference type="PROSITE" id="PS51819"/>
    </source>
</evidence>